<gene>
    <name evidence="2" type="ORF">L9F63_017658</name>
</gene>
<protein>
    <submittedName>
        <fullName evidence="2">Uncharacterized protein</fullName>
    </submittedName>
</protein>
<feature type="compositionally biased region" description="Basic residues" evidence="1">
    <location>
        <begin position="14"/>
        <end position="23"/>
    </location>
</feature>
<evidence type="ECO:0000313" key="2">
    <source>
        <dbReference type="EMBL" id="KAJ9589064.1"/>
    </source>
</evidence>
<evidence type="ECO:0000256" key="1">
    <source>
        <dbReference type="SAM" id="MobiDB-lite"/>
    </source>
</evidence>
<dbReference type="EMBL" id="JASPKZ010005284">
    <property type="protein sequence ID" value="KAJ9589064.1"/>
    <property type="molecule type" value="Genomic_DNA"/>
</dbReference>
<keyword evidence="3" id="KW-1185">Reference proteome</keyword>
<feature type="non-terminal residue" evidence="2">
    <location>
        <position position="51"/>
    </location>
</feature>
<dbReference type="AlphaFoldDB" id="A0AAD8EGI4"/>
<comment type="caution">
    <text evidence="2">The sequence shown here is derived from an EMBL/GenBank/DDBJ whole genome shotgun (WGS) entry which is preliminary data.</text>
</comment>
<reference evidence="2" key="1">
    <citation type="journal article" date="2023" name="IScience">
        <title>Live-bearing cockroach genome reveals convergent evolutionary mechanisms linked to viviparity in insects and beyond.</title>
        <authorList>
            <person name="Fouks B."/>
            <person name="Harrison M.C."/>
            <person name="Mikhailova A.A."/>
            <person name="Marchal E."/>
            <person name="English S."/>
            <person name="Carruthers M."/>
            <person name="Jennings E.C."/>
            <person name="Chiamaka E.L."/>
            <person name="Frigard R.A."/>
            <person name="Pippel M."/>
            <person name="Attardo G.M."/>
            <person name="Benoit J.B."/>
            <person name="Bornberg-Bauer E."/>
            <person name="Tobe S.S."/>
        </authorList>
    </citation>
    <scope>NUCLEOTIDE SEQUENCE</scope>
    <source>
        <strain evidence="2">Stay&amp;Tobe</strain>
    </source>
</reference>
<evidence type="ECO:0000313" key="3">
    <source>
        <dbReference type="Proteomes" id="UP001233999"/>
    </source>
</evidence>
<feature type="region of interest" description="Disordered" evidence="1">
    <location>
        <begin position="1"/>
        <end position="23"/>
    </location>
</feature>
<dbReference type="Proteomes" id="UP001233999">
    <property type="component" value="Unassembled WGS sequence"/>
</dbReference>
<proteinExistence type="predicted"/>
<accession>A0AAD8EGI4</accession>
<reference evidence="2" key="2">
    <citation type="submission" date="2023-05" db="EMBL/GenBank/DDBJ databases">
        <authorList>
            <person name="Fouks B."/>
        </authorList>
    </citation>
    <scope>NUCLEOTIDE SEQUENCE</scope>
    <source>
        <strain evidence="2">Stay&amp;Tobe</strain>
        <tissue evidence="2">Testes</tissue>
    </source>
</reference>
<organism evidence="2 3">
    <name type="scientific">Diploptera punctata</name>
    <name type="common">Pacific beetle cockroach</name>
    <dbReference type="NCBI Taxonomy" id="6984"/>
    <lineage>
        <taxon>Eukaryota</taxon>
        <taxon>Metazoa</taxon>
        <taxon>Ecdysozoa</taxon>
        <taxon>Arthropoda</taxon>
        <taxon>Hexapoda</taxon>
        <taxon>Insecta</taxon>
        <taxon>Pterygota</taxon>
        <taxon>Neoptera</taxon>
        <taxon>Polyneoptera</taxon>
        <taxon>Dictyoptera</taxon>
        <taxon>Blattodea</taxon>
        <taxon>Blaberoidea</taxon>
        <taxon>Blaberidae</taxon>
        <taxon>Diplopterinae</taxon>
        <taxon>Diploptera</taxon>
    </lineage>
</organism>
<name>A0AAD8EGI4_DIPPU</name>
<feature type="non-terminal residue" evidence="2">
    <location>
        <position position="1"/>
    </location>
</feature>
<sequence length="51" mass="5956">EEKTYMTLENGPKKNLRERRKTRYSAKSVRHGITNIAWVRKIAKNLIVDAA</sequence>